<dbReference type="EMBL" id="JAIWYP010000014">
    <property type="protein sequence ID" value="KAH3708065.1"/>
    <property type="molecule type" value="Genomic_DNA"/>
</dbReference>
<keyword evidence="2" id="KW-1185">Reference proteome</keyword>
<name>A0A9D4BSU9_DREPO</name>
<proteinExistence type="predicted"/>
<reference evidence="1" key="2">
    <citation type="submission" date="2020-11" db="EMBL/GenBank/DDBJ databases">
        <authorList>
            <person name="McCartney M.A."/>
            <person name="Auch B."/>
            <person name="Kono T."/>
            <person name="Mallez S."/>
            <person name="Becker A."/>
            <person name="Gohl D.M."/>
            <person name="Silverstein K.A.T."/>
            <person name="Koren S."/>
            <person name="Bechman K.B."/>
            <person name="Herman A."/>
            <person name="Abrahante J.E."/>
            <person name="Garbe J."/>
        </authorList>
    </citation>
    <scope>NUCLEOTIDE SEQUENCE</scope>
    <source>
        <strain evidence="1">Duluth1</strain>
        <tissue evidence="1">Whole animal</tissue>
    </source>
</reference>
<comment type="caution">
    <text evidence="1">The sequence shown here is derived from an EMBL/GenBank/DDBJ whole genome shotgun (WGS) entry which is preliminary data.</text>
</comment>
<reference evidence="1" key="1">
    <citation type="journal article" date="2019" name="bioRxiv">
        <title>The Genome of the Zebra Mussel, Dreissena polymorpha: A Resource for Invasive Species Research.</title>
        <authorList>
            <person name="McCartney M.A."/>
            <person name="Auch B."/>
            <person name="Kono T."/>
            <person name="Mallez S."/>
            <person name="Zhang Y."/>
            <person name="Obille A."/>
            <person name="Becker A."/>
            <person name="Abrahante J.E."/>
            <person name="Garbe J."/>
            <person name="Badalamenti J.P."/>
            <person name="Herman A."/>
            <person name="Mangelson H."/>
            <person name="Liachko I."/>
            <person name="Sullivan S."/>
            <person name="Sone E.D."/>
            <person name="Koren S."/>
            <person name="Silverstein K.A.T."/>
            <person name="Beckman K.B."/>
            <person name="Gohl D.M."/>
        </authorList>
    </citation>
    <scope>NUCLEOTIDE SEQUENCE</scope>
    <source>
        <strain evidence="1">Duluth1</strain>
        <tissue evidence="1">Whole animal</tissue>
    </source>
</reference>
<dbReference type="AlphaFoldDB" id="A0A9D4BSU9"/>
<gene>
    <name evidence="1" type="ORF">DPMN_067504</name>
</gene>
<organism evidence="1 2">
    <name type="scientific">Dreissena polymorpha</name>
    <name type="common">Zebra mussel</name>
    <name type="synonym">Mytilus polymorpha</name>
    <dbReference type="NCBI Taxonomy" id="45954"/>
    <lineage>
        <taxon>Eukaryota</taxon>
        <taxon>Metazoa</taxon>
        <taxon>Spiralia</taxon>
        <taxon>Lophotrochozoa</taxon>
        <taxon>Mollusca</taxon>
        <taxon>Bivalvia</taxon>
        <taxon>Autobranchia</taxon>
        <taxon>Heteroconchia</taxon>
        <taxon>Euheterodonta</taxon>
        <taxon>Imparidentia</taxon>
        <taxon>Neoheterodontei</taxon>
        <taxon>Myida</taxon>
        <taxon>Dreissenoidea</taxon>
        <taxon>Dreissenidae</taxon>
        <taxon>Dreissena</taxon>
    </lineage>
</organism>
<protein>
    <submittedName>
        <fullName evidence="1">Uncharacterized protein</fullName>
    </submittedName>
</protein>
<dbReference type="Proteomes" id="UP000828390">
    <property type="component" value="Unassembled WGS sequence"/>
</dbReference>
<sequence>MQHILHSQVIQRDTTSWRSCELKFILTIKTLLYPSMLVSRLMQYYFPKPSMFFPNLRLIKKLRRNSIREPVLTLIDGFLTGSLLKVSSQTRWTPHQGSVLSPLHLLV</sequence>
<evidence type="ECO:0000313" key="2">
    <source>
        <dbReference type="Proteomes" id="UP000828390"/>
    </source>
</evidence>
<accession>A0A9D4BSU9</accession>
<evidence type="ECO:0000313" key="1">
    <source>
        <dbReference type="EMBL" id="KAH3708065.1"/>
    </source>
</evidence>